<dbReference type="AlphaFoldDB" id="A0A4U9WAC6"/>
<dbReference type="InterPro" id="IPR050107">
    <property type="entry name" value="ABC_carbohydrate_import_ATPase"/>
</dbReference>
<dbReference type="InterPro" id="IPR027417">
    <property type="entry name" value="P-loop_NTPase"/>
</dbReference>
<gene>
    <name evidence="6" type="primary">araG_8</name>
    <name evidence="6" type="ORF">NCTC12965_07107</name>
</gene>
<proteinExistence type="predicted"/>
<reference evidence="6" key="1">
    <citation type="submission" date="2019-05" db="EMBL/GenBank/DDBJ databases">
        <authorList>
            <consortium name="Pathogen Informatics"/>
        </authorList>
    </citation>
    <scope>NUCLEOTIDE SEQUENCE [LARGE SCALE GENOMIC DNA]</scope>
    <source>
        <strain evidence="6">NCTC12965</strain>
    </source>
</reference>
<keyword evidence="2" id="KW-0677">Repeat</keyword>
<dbReference type="PANTHER" id="PTHR43790:SF9">
    <property type="entry name" value="GALACTOFURANOSE TRANSPORTER ATP-BINDING PROTEIN YTFR"/>
    <property type="match status" value="1"/>
</dbReference>
<dbReference type="EMBL" id="CABEEZ010000133">
    <property type="protein sequence ID" value="VTR55927.1"/>
    <property type="molecule type" value="Genomic_DNA"/>
</dbReference>
<dbReference type="InterPro" id="IPR003439">
    <property type="entry name" value="ABC_transporter-like_ATP-bd"/>
</dbReference>
<evidence type="ECO:0000256" key="4">
    <source>
        <dbReference type="ARBA" id="ARBA00022840"/>
    </source>
</evidence>
<sequence length="92" mass="10506">MLMHDVSMNTHHVAFQYAGSSLINHKHEEAKTQQAIRRMNIKVSSPHQLVSTLSGGNQQKIVLSKWLEKVPRILILDEPTRGGGRRRQVRDL</sequence>
<protein>
    <submittedName>
        <fullName evidence="6">Arabinose import ATP-binding protein AraG</fullName>
        <ecNumber evidence="6">3.6.3.17</ecNumber>
    </submittedName>
</protein>
<evidence type="ECO:0000259" key="5">
    <source>
        <dbReference type="Pfam" id="PF00005"/>
    </source>
</evidence>
<evidence type="ECO:0000256" key="1">
    <source>
        <dbReference type="ARBA" id="ARBA00022448"/>
    </source>
</evidence>
<keyword evidence="1" id="KW-0813">Transport</keyword>
<feature type="domain" description="ABC transporter" evidence="5">
    <location>
        <begin position="16"/>
        <end position="80"/>
    </location>
</feature>
<evidence type="ECO:0000313" key="6">
    <source>
        <dbReference type="EMBL" id="VTR55927.1"/>
    </source>
</evidence>
<evidence type="ECO:0000256" key="2">
    <source>
        <dbReference type="ARBA" id="ARBA00022737"/>
    </source>
</evidence>
<keyword evidence="6" id="KW-0378">Hydrolase</keyword>
<dbReference type="GO" id="GO:0005524">
    <property type="term" value="F:ATP binding"/>
    <property type="evidence" value="ECO:0007669"/>
    <property type="project" value="UniProtKB-KW"/>
</dbReference>
<evidence type="ECO:0000256" key="3">
    <source>
        <dbReference type="ARBA" id="ARBA00022741"/>
    </source>
</evidence>
<dbReference type="GO" id="GO:0016887">
    <property type="term" value="F:ATP hydrolysis activity"/>
    <property type="evidence" value="ECO:0007669"/>
    <property type="project" value="InterPro"/>
</dbReference>
<keyword evidence="4 6" id="KW-0067">ATP-binding</keyword>
<organism evidence="6">
    <name type="scientific">Serratia fonticola</name>
    <dbReference type="NCBI Taxonomy" id="47917"/>
    <lineage>
        <taxon>Bacteria</taxon>
        <taxon>Pseudomonadati</taxon>
        <taxon>Pseudomonadota</taxon>
        <taxon>Gammaproteobacteria</taxon>
        <taxon>Enterobacterales</taxon>
        <taxon>Yersiniaceae</taxon>
        <taxon>Serratia</taxon>
    </lineage>
</organism>
<dbReference type="Gene3D" id="3.40.50.300">
    <property type="entry name" value="P-loop containing nucleotide triphosphate hydrolases"/>
    <property type="match status" value="1"/>
</dbReference>
<dbReference type="Pfam" id="PF00005">
    <property type="entry name" value="ABC_tran"/>
    <property type="match status" value="1"/>
</dbReference>
<dbReference type="EC" id="3.6.3.17" evidence="6"/>
<dbReference type="SUPFAM" id="SSF52540">
    <property type="entry name" value="P-loop containing nucleoside triphosphate hydrolases"/>
    <property type="match status" value="1"/>
</dbReference>
<name>A0A4U9WAC6_SERFO</name>
<accession>A0A4U9WAC6</accession>
<keyword evidence="3" id="KW-0547">Nucleotide-binding</keyword>
<dbReference type="PANTHER" id="PTHR43790">
    <property type="entry name" value="CARBOHYDRATE TRANSPORT ATP-BINDING PROTEIN MG119-RELATED"/>
    <property type="match status" value="1"/>
</dbReference>